<sequence>MVGVPGKYRGCETCRGRRVKCDSSRECTYERETVFIVASIEDGGRCSSHPPRKTAKKKAASSKSKSKSKSKSNSPVEERLQLIAEEPFTSAWNDLITVSNFGKQYTLQLAALYTNLNSVVRNPTPPDDDSDDGRSKTAPIFFTPYEIPDVQPSPSEEDFQVRSKSMVSLTPSSDAVKVERSSPRPQLDGIYLFLYEHNHSTSSGTMPPWRDLNAIRQQGPESFRLFPNHHFFVRVFRPSAIGAALLNRRQSFLSEPPWITAPFEVHPKSPFDSLLDILAFLPSVLQRADRIIPQEQTLIRRLMAQDLLDNCVHLESQLDTWLLSTSPSPTSDLFWIETNDSPMIPFADTFAFRDGLTALSLIYYWTAQLLFCPCVERLYWTFFQPVVDGPFPQSVPILPPALEEINMLRYGRKAVREFASNVCRSLDFALARMVQPDLLVVPLWVVWQFYQHVGLDSGAGGEDEVFGDGRLELMWCEAFRVRLTAKGREMQEVVQVRGWRDVGVF</sequence>
<protein>
    <recommendedName>
        <fullName evidence="5">Zn(2)-C6 fungal-type domain-containing protein</fullName>
    </recommendedName>
</protein>
<dbReference type="EMBL" id="JAULSV010000004">
    <property type="protein sequence ID" value="KAK0646339.1"/>
    <property type="molecule type" value="Genomic_DNA"/>
</dbReference>
<keyword evidence="4" id="KW-1185">Reference proteome</keyword>
<dbReference type="InterPro" id="IPR001138">
    <property type="entry name" value="Zn2Cys6_DnaBD"/>
</dbReference>
<feature type="compositionally biased region" description="Basic residues" evidence="2">
    <location>
        <begin position="50"/>
        <end position="70"/>
    </location>
</feature>
<dbReference type="GO" id="GO:0000981">
    <property type="term" value="F:DNA-binding transcription factor activity, RNA polymerase II-specific"/>
    <property type="evidence" value="ECO:0007669"/>
    <property type="project" value="InterPro"/>
</dbReference>
<accession>A0AA40CRC5</accession>
<dbReference type="PANTHER" id="PTHR38111:SF9">
    <property type="entry name" value="ZN(2)-C6 FUNGAL-TYPE DOMAIN-CONTAINING PROTEIN"/>
    <property type="match status" value="1"/>
</dbReference>
<dbReference type="GO" id="GO:0008270">
    <property type="term" value="F:zinc ion binding"/>
    <property type="evidence" value="ECO:0007669"/>
    <property type="project" value="InterPro"/>
</dbReference>
<evidence type="ECO:0000313" key="3">
    <source>
        <dbReference type="EMBL" id="KAK0646339.1"/>
    </source>
</evidence>
<feature type="region of interest" description="Disordered" evidence="2">
    <location>
        <begin position="44"/>
        <end position="77"/>
    </location>
</feature>
<organism evidence="3 4">
    <name type="scientific">Cercophora newfieldiana</name>
    <dbReference type="NCBI Taxonomy" id="92897"/>
    <lineage>
        <taxon>Eukaryota</taxon>
        <taxon>Fungi</taxon>
        <taxon>Dikarya</taxon>
        <taxon>Ascomycota</taxon>
        <taxon>Pezizomycotina</taxon>
        <taxon>Sordariomycetes</taxon>
        <taxon>Sordariomycetidae</taxon>
        <taxon>Sordariales</taxon>
        <taxon>Lasiosphaeriaceae</taxon>
        <taxon>Cercophora</taxon>
    </lineage>
</organism>
<reference evidence="3" key="1">
    <citation type="submission" date="2023-06" db="EMBL/GenBank/DDBJ databases">
        <title>Genome-scale phylogeny and comparative genomics of the fungal order Sordariales.</title>
        <authorList>
            <consortium name="Lawrence Berkeley National Laboratory"/>
            <person name="Hensen N."/>
            <person name="Bonometti L."/>
            <person name="Westerberg I."/>
            <person name="Brannstrom I.O."/>
            <person name="Guillou S."/>
            <person name="Cros-Aarteil S."/>
            <person name="Calhoun S."/>
            <person name="Haridas S."/>
            <person name="Kuo A."/>
            <person name="Mondo S."/>
            <person name="Pangilinan J."/>
            <person name="Riley R."/>
            <person name="Labutti K."/>
            <person name="Andreopoulos B."/>
            <person name="Lipzen A."/>
            <person name="Chen C."/>
            <person name="Yanf M."/>
            <person name="Daum C."/>
            <person name="Ng V."/>
            <person name="Clum A."/>
            <person name="Steindorff A."/>
            <person name="Ohm R."/>
            <person name="Martin F."/>
            <person name="Silar P."/>
            <person name="Natvig D."/>
            <person name="Lalanne C."/>
            <person name="Gautier V."/>
            <person name="Ament-Velasquez S.L."/>
            <person name="Kruys A."/>
            <person name="Hutchinson M.I."/>
            <person name="Powell A.J."/>
            <person name="Barry K."/>
            <person name="Miller A.N."/>
            <person name="Grigoriev I.V."/>
            <person name="Debuchy R."/>
            <person name="Gladieux P."/>
            <person name="Thoren M.H."/>
            <person name="Johannesson H."/>
        </authorList>
    </citation>
    <scope>NUCLEOTIDE SEQUENCE</scope>
    <source>
        <strain evidence="3">SMH2532-1</strain>
    </source>
</reference>
<evidence type="ECO:0000313" key="4">
    <source>
        <dbReference type="Proteomes" id="UP001174936"/>
    </source>
</evidence>
<evidence type="ECO:0008006" key="5">
    <source>
        <dbReference type="Google" id="ProtNLM"/>
    </source>
</evidence>
<dbReference type="InterPro" id="IPR053178">
    <property type="entry name" value="Osmoadaptation_assoc"/>
</dbReference>
<comment type="caution">
    <text evidence="3">The sequence shown here is derived from an EMBL/GenBank/DDBJ whole genome shotgun (WGS) entry which is preliminary data.</text>
</comment>
<dbReference type="Proteomes" id="UP001174936">
    <property type="component" value="Unassembled WGS sequence"/>
</dbReference>
<evidence type="ECO:0000256" key="1">
    <source>
        <dbReference type="ARBA" id="ARBA00023242"/>
    </source>
</evidence>
<dbReference type="CDD" id="cd00067">
    <property type="entry name" value="GAL4"/>
    <property type="match status" value="1"/>
</dbReference>
<dbReference type="AlphaFoldDB" id="A0AA40CRC5"/>
<proteinExistence type="predicted"/>
<evidence type="ECO:0000256" key="2">
    <source>
        <dbReference type="SAM" id="MobiDB-lite"/>
    </source>
</evidence>
<keyword evidence="1" id="KW-0539">Nucleus</keyword>
<name>A0AA40CRC5_9PEZI</name>
<gene>
    <name evidence="3" type="ORF">B0T16DRAFT_458267</name>
</gene>
<dbReference type="PANTHER" id="PTHR38111">
    <property type="entry name" value="ZN(2)-C6 FUNGAL-TYPE DOMAIN-CONTAINING PROTEIN-RELATED"/>
    <property type="match status" value="1"/>
</dbReference>